<evidence type="ECO:0000313" key="2">
    <source>
        <dbReference type="Proteomes" id="UP000681526"/>
    </source>
</evidence>
<accession>A0ABM8V7A5</accession>
<dbReference type="Proteomes" id="UP000681526">
    <property type="component" value="Unassembled WGS sequence"/>
</dbReference>
<sequence length="115" mass="13331">MTIVNPQYYDEIIQRLLDDGAPLKHFILYASKATLLKRLNKRFEGGRTWAKRNIDRCIHAFDHVITETKIMTDEKSIDDVVEEIAAKSGITLLPDKRGRIKKEIDRAVAMIKHIR</sequence>
<dbReference type="EMBL" id="CAJRAY010000080">
    <property type="protein sequence ID" value="CAG5091249.1"/>
    <property type="molecule type" value="Genomic_DNA"/>
</dbReference>
<gene>
    <name evidence="1" type="primary">txxe 3124-tmrB</name>
    <name evidence="1" type="ORF">TXXE_15340</name>
</gene>
<dbReference type="GO" id="GO:0005524">
    <property type="term" value="F:ATP binding"/>
    <property type="evidence" value="ECO:0007669"/>
    <property type="project" value="UniProtKB-KW"/>
</dbReference>
<keyword evidence="1" id="KW-0067">ATP-binding</keyword>
<dbReference type="Gene3D" id="3.40.50.300">
    <property type="entry name" value="P-loop containing nucleotide triphosphate hydrolases"/>
    <property type="match status" value="1"/>
</dbReference>
<protein>
    <submittedName>
        <fullName evidence="1">ATP-binding tunicamycin resistance protein</fullName>
    </submittedName>
</protein>
<keyword evidence="1" id="KW-0547">Nucleotide-binding</keyword>
<name>A0ABM8V7A5_THEXY</name>
<organism evidence="1 2">
    <name type="scientific">Thermobacillus xylanilyticus</name>
    <dbReference type="NCBI Taxonomy" id="76633"/>
    <lineage>
        <taxon>Bacteria</taxon>
        <taxon>Bacillati</taxon>
        <taxon>Bacillota</taxon>
        <taxon>Bacilli</taxon>
        <taxon>Bacillales</taxon>
        <taxon>Paenibacillaceae</taxon>
        <taxon>Thermobacillus</taxon>
    </lineage>
</organism>
<keyword evidence="2" id="KW-1185">Reference proteome</keyword>
<evidence type="ECO:0000313" key="1">
    <source>
        <dbReference type="EMBL" id="CAG5091249.1"/>
    </source>
</evidence>
<dbReference type="InterPro" id="IPR027417">
    <property type="entry name" value="P-loop_NTPase"/>
</dbReference>
<comment type="caution">
    <text evidence="1">The sequence shown here is derived from an EMBL/GenBank/DDBJ whole genome shotgun (WGS) entry which is preliminary data.</text>
</comment>
<dbReference type="RefSeq" id="WP_213485487.1">
    <property type="nucleotide sequence ID" value="NZ_CAJRAY010000080.1"/>
</dbReference>
<proteinExistence type="predicted"/>
<reference evidence="1 2" key="1">
    <citation type="submission" date="2021-04" db="EMBL/GenBank/DDBJ databases">
        <authorList>
            <person name="Rakotoarivonina H."/>
        </authorList>
    </citation>
    <scope>NUCLEOTIDE SEQUENCE [LARGE SCALE GENOMIC DNA]</scope>
    <source>
        <strain evidence="1 2">XE</strain>
    </source>
</reference>